<feature type="compositionally biased region" description="Basic and acidic residues" evidence="1">
    <location>
        <begin position="18"/>
        <end position="30"/>
    </location>
</feature>
<dbReference type="EMBL" id="FNVU01000005">
    <property type="protein sequence ID" value="SEG46119.1"/>
    <property type="molecule type" value="Genomic_DNA"/>
</dbReference>
<feature type="transmembrane region" description="Helical" evidence="2">
    <location>
        <begin position="199"/>
        <end position="224"/>
    </location>
</feature>
<dbReference type="InterPro" id="IPR027417">
    <property type="entry name" value="P-loop_NTPase"/>
</dbReference>
<keyword evidence="2" id="KW-1133">Transmembrane helix</keyword>
<gene>
    <name evidence="3" type="ORF">SAMN05216223_105306</name>
</gene>
<dbReference type="SUPFAM" id="SSF52540">
    <property type="entry name" value="P-loop containing nucleoside triphosphate hydrolases"/>
    <property type="match status" value="1"/>
</dbReference>
<dbReference type="AlphaFoldDB" id="A0A1H6ABI3"/>
<accession>A0A1H6ABI3</accession>
<feature type="region of interest" description="Disordered" evidence="1">
    <location>
        <begin position="1"/>
        <end position="30"/>
    </location>
</feature>
<dbReference type="RefSeq" id="WP_235032066.1">
    <property type="nucleotide sequence ID" value="NZ_FNVU01000005.1"/>
</dbReference>
<evidence type="ECO:0000313" key="3">
    <source>
        <dbReference type="EMBL" id="SEG46119.1"/>
    </source>
</evidence>
<dbReference type="Gene3D" id="3.40.50.300">
    <property type="entry name" value="P-loop containing nucleotide triphosphate hydrolases"/>
    <property type="match status" value="1"/>
</dbReference>
<organism evidence="3 4">
    <name type="scientific">Actinacidiphila yanglinensis</name>
    <dbReference type="NCBI Taxonomy" id="310779"/>
    <lineage>
        <taxon>Bacteria</taxon>
        <taxon>Bacillati</taxon>
        <taxon>Actinomycetota</taxon>
        <taxon>Actinomycetes</taxon>
        <taxon>Kitasatosporales</taxon>
        <taxon>Streptomycetaceae</taxon>
        <taxon>Actinacidiphila</taxon>
    </lineage>
</organism>
<reference evidence="3 4" key="1">
    <citation type="submission" date="2016-10" db="EMBL/GenBank/DDBJ databases">
        <authorList>
            <person name="de Groot N.N."/>
        </authorList>
    </citation>
    <scope>NUCLEOTIDE SEQUENCE [LARGE SCALE GENOMIC DNA]</scope>
    <source>
        <strain evidence="3 4">CGMCC 4.2023</strain>
    </source>
</reference>
<evidence type="ECO:0000256" key="1">
    <source>
        <dbReference type="SAM" id="MobiDB-lite"/>
    </source>
</evidence>
<evidence type="ECO:0000256" key="2">
    <source>
        <dbReference type="SAM" id="Phobius"/>
    </source>
</evidence>
<feature type="transmembrane region" description="Helical" evidence="2">
    <location>
        <begin position="154"/>
        <end position="179"/>
    </location>
</feature>
<dbReference type="Proteomes" id="UP000236754">
    <property type="component" value="Unassembled WGS sequence"/>
</dbReference>
<sequence>MTEIIDLNSRRARPVPDLTKHDSDPTRDAPRVLEGVVIPSGVPGRAKSAAARAALAGAGLRRAAGVTRHVVTHDRTKTGARLVARHGSYVVGGAGVLAKRTWDGRSAARYERMMRIAEAAGNSEEAKEWEERGRQFRAARHQRRMDLLTMPQRVAKALVVGAATATGGLLGLGVLLAIAEKHPGLVLAPIMGTIDAVRWAVVLVTIVWGPALWLAPCGAFLGLWNTGRLRGAAPQWALPARERSDGAPITPSIVVTAVRDLGIAPLRASIKAMEDNGAGMLSPIVLAGCGVEVDITLPSGSSTEEVLARRRKLAENLGRHEHEVHLSVAPAARTVRAWIADSGALDEPIGPSPLVLDADISADYAKGRAPWGVDLRGDAALISLYQRHMLITGLSNQGKTASLRALALWLGHDPAVIFRIGDLKGIGDWRMFTGIAEVLIEGPTDEHVIDVTEMVEGGVEEMNRRLLAPGGSTFPPLVFIVDEAQVAYGSAARDTYVTDNGTVRYGAPYGGSKATSRYFQAVKKIHDQGRAVNVTIWEGTQDPTNENLPKRSREGNHIRASLVLGTESQARMALGDNPIDAGAAPHKLRQGLDKGVVVVAGDGIKLAPGQPSVTVRTHYIDEDQAKELAARIKARRAGVDTRTTADTGDMERVDHLADIATVLGEAKRLRTDEVRHRLAALNPAAYAHWTAQDLTAVLTDAGAAPYKSGGVMVVSADAVRDAIARRDTDADTAEDDAE</sequence>
<keyword evidence="2" id="KW-0812">Transmembrane</keyword>
<protein>
    <submittedName>
        <fullName evidence="3">DNA segregation ATPase FtsK/SpoIIIE, S-DNA-T family</fullName>
    </submittedName>
</protein>
<name>A0A1H6ABI3_9ACTN</name>
<keyword evidence="4" id="KW-1185">Reference proteome</keyword>
<evidence type="ECO:0000313" key="4">
    <source>
        <dbReference type="Proteomes" id="UP000236754"/>
    </source>
</evidence>
<keyword evidence="2" id="KW-0472">Membrane</keyword>
<proteinExistence type="predicted"/>